<evidence type="ECO:0000313" key="2">
    <source>
        <dbReference type="Proteomes" id="UP000094741"/>
    </source>
</evidence>
<organism evidence="1 2">
    <name type="scientific">Vibrio genomosp. F10 str. ZF-129</name>
    <dbReference type="NCBI Taxonomy" id="1187848"/>
    <lineage>
        <taxon>Bacteria</taxon>
        <taxon>Pseudomonadati</taxon>
        <taxon>Pseudomonadota</taxon>
        <taxon>Gammaproteobacteria</taxon>
        <taxon>Vibrionales</taxon>
        <taxon>Vibrionaceae</taxon>
        <taxon>Vibrio</taxon>
    </lineage>
</organism>
<proteinExistence type="predicted"/>
<dbReference type="AlphaFoldDB" id="A0A1E5BHA3"/>
<accession>A0A1E5BHA3</accession>
<dbReference type="STRING" id="1187848.A1QO_00670"/>
<dbReference type="EMBL" id="AJYQ02000078">
    <property type="protein sequence ID" value="OEE35305.1"/>
    <property type="molecule type" value="Genomic_DNA"/>
</dbReference>
<sequence>MVINYLGMGYYRMGEFIGVAKKFESKTNRVQLDTGLWIQLDISLTNQNCWLGSIAGLSAYFTNGINNRSSSKVNYSGQYEYTIKYIEDTVVHIYGGGQSVCIQLNEPWWFFSCAELIGLAINDFESVHPHTRKINFNKITSISEDSSFLDLAQAVEVMKSYQDFFGNFYFESQKEIDVLNANIGCDVRLQEAERALRKFIHNSQLRCEYFNKTNSRKLRVIELQEIDYD</sequence>
<reference evidence="1 2" key="1">
    <citation type="journal article" date="2012" name="Science">
        <title>Ecological populations of bacteria act as socially cohesive units of antibiotic production and resistance.</title>
        <authorList>
            <person name="Cordero O.X."/>
            <person name="Wildschutte H."/>
            <person name="Kirkup B."/>
            <person name="Proehl S."/>
            <person name="Ngo L."/>
            <person name="Hussain F."/>
            <person name="Le Roux F."/>
            <person name="Mincer T."/>
            <person name="Polz M.F."/>
        </authorList>
    </citation>
    <scope>NUCLEOTIDE SEQUENCE [LARGE SCALE GENOMIC DNA]</scope>
    <source>
        <strain evidence="1 2">ZF-129</strain>
    </source>
</reference>
<comment type="caution">
    <text evidence="1">The sequence shown here is derived from an EMBL/GenBank/DDBJ whole genome shotgun (WGS) entry which is preliminary data.</text>
</comment>
<protein>
    <submittedName>
        <fullName evidence="1">Uncharacterized protein</fullName>
    </submittedName>
</protein>
<name>A0A1E5BHA3_9VIBR</name>
<dbReference type="RefSeq" id="WP_017041660.1">
    <property type="nucleotide sequence ID" value="NZ_AJYQ02000078.1"/>
</dbReference>
<gene>
    <name evidence="1" type="ORF">A1QO_00670</name>
</gene>
<evidence type="ECO:0000313" key="1">
    <source>
        <dbReference type="EMBL" id="OEE35305.1"/>
    </source>
</evidence>
<dbReference type="Proteomes" id="UP000094741">
    <property type="component" value="Unassembled WGS sequence"/>
</dbReference>